<dbReference type="KEGG" id="bbel:109466534"/>
<feature type="compositionally biased region" description="Basic and acidic residues" evidence="2">
    <location>
        <begin position="818"/>
        <end position="838"/>
    </location>
</feature>
<feature type="region of interest" description="Disordered" evidence="2">
    <location>
        <begin position="742"/>
        <end position="1016"/>
    </location>
</feature>
<feature type="compositionally biased region" description="Polar residues" evidence="2">
    <location>
        <begin position="762"/>
        <end position="773"/>
    </location>
</feature>
<accession>A0A6P4Y5U2</accession>
<feature type="compositionally biased region" description="Basic and acidic residues" evidence="2">
    <location>
        <begin position="982"/>
        <end position="996"/>
    </location>
</feature>
<feature type="domain" description="S1 motif" evidence="3">
    <location>
        <begin position="132"/>
        <end position="214"/>
    </location>
</feature>
<organism evidence="4 5">
    <name type="scientific">Branchiostoma belcheri</name>
    <name type="common">Amphioxus</name>
    <dbReference type="NCBI Taxonomy" id="7741"/>
    <lineage>
        <taxon>Eukaryota</taxon>
        <taxon>Metazoa</taxon>
        <taxon>Chordata</taxon>
        <taxon>Cephalochordata</taxon>
        <taxon>Leptocardii</taxon>
        <taxon>Amphioxiformes</taxon>
        <taxon>Branchiostomatidae</taxon>
        <taxon>Branchiostoma</taxon>
    </lineage>
</organism>
<keyword evidence="4" id="KW-1185">Reference proteome</keyword>
<dbReference type="OrthoDB" id="1914839at2759"/>
<feature type="region of interest" description="Disordered" evidence="2">
    <location>
        <begin position="660"/>
        <end position="728"/>
    </location>
</feature>
<feature type="region of interest" description="Disordered" evidence="2">
    <location>
        <begin position="467"/>
        <end position="521"/>
    </location>
</feature>
<dbReference type="SMART" id="SM00028">
    <property type="entry name" value="TPR"/>
    <property type="match status" value="3"/>
</dbReference>
<evidence type="ECO:0000313" key="5">
    <source>
        <dbReference type="RefSeq" id="XP_019619818.1"/>
    </source>
</evidence>
<feature type="compositionally biased region" description="Basic and acidic residues" evidence="2">
    <location>
        <begin position="847"/>
        <end position="863"/>
    </location>
</feature>
<dbReference type="InterPro" id="IPR003029">
    <property type="entry name" value="S1_domain"/>
</dbReference>
<dbReference type="InterPro" id="IPR019734">
    <property type="entry name" value="TPR_rpt"/>
</dbReference>
<dbReference type="Proteomes" id="UP000515135">
    <property type="component" value="Unplaced"/>
</dbReference>
<dbReference type="SUPFAM" id="SSF48452">
    <property type="entry name" value="TPR-like"/>
    <property type="match status" value="1"/>
</dbReference>
<dbReference type="InterPro" id="IPR011990">
    <property type="entry name" value="TPR-like_helical_dom_sf"/>
</dbReference>
<dbReference type="InterPro" id="IPR039190">
    <property type="entry name" value="TTC14"/>
</dbReference>
<keyword evidence="1" id="KW-0802">TPR repeat</keyword>
<reference evidence="5" key="1">
    <citation type="submission" date="2025-08" db="UniProtKB">
        <authorList>
            <consortium name="RefSeq"/>
        </authorList>
    </citation>
    <scope>IDENTIFICATION</scope>
    <source>
        <tissue evidence="5">Gonad</tissue>
    </source>
</reference>
<dbReference type="PANTHER" id="PTHR23184:SF9">
    <property type="entry name" value="TETRATRICOPEPTIDE REPEAT PROTEIN 14"/>
    <property type="match status" value="1"/>
</dbReference>
<feature type="compositionally biased region" description="Basic and acidic residues" evidence="2">
    <location>
        <begin position="875"/>
        <end position="893"/>
    </location>
</feature>
<gene>
    <name evidence="5" type="primary">LOC109466534</name>
</gene>
<name>A0A6P4Y5U2_BRABE</name>
<feature type="repeat" description="TPR" evidence="1">
    <location>
        <begin position="346"/>
        <end position="379"/>
    </location>
</feature>
<dbReference type="SMART" id="SM00316">
    <property type="entry name" value="S1"/>
    <property type="match status" value="1"/>
</dbReference>
<feature type="compositionally biased region" description="Basic and acidic residues" evidence="2">
    <location>
        <begin position="776"/>
        <end position="797"/>
    </location>
</feature>
<dbReference type="RefSeq" id="XP_019619818.1">
    <property type="nucleotide sequence ID" value="XM_019764259.1"/>
</dbReference>
<proteinExistence type="predicted"/>
<feature type="compositionally biased region" description="Basic residues" evidence="2">
    <location>
        <begin position="1004"/>
        <end position="1016"/>
    </location>
</feature>
<feature type="compositionally biased region" description="Basic and acidic residues" evidence="2">
    <location>
        <begin position="900"/>
        <end position="972"/>
    </location>
</feature>
<sequence length="1016" mass="113534">MEFRHDPQGAPMSPPTLAHLVDTTIMDVSADFHGNSLRSRIQEEFGLSAETGDRHKDTDRAVSSFQQRIESFIVRKADVLFQTRSASHVHRHQAQAGKDEEDYYAVLPPLEQFMGVPILPAKDRFYKMVEPGDTVVGKIVSMKDFGFFVKLLCLTGGAARDVQDMDITALCLSSDLPSHGAHQRPIDYYHTNDLIQAVVKTVSVLDDRIVISLIHNHSPQPLPQGYLGIITSDDLPVHFRRSQDLQTSQTSYDDLLQRVWGFSNPSNVSYLGGVLDIADKHPPSLMRGLHRCPFPQTDFAESLRQQQSSKWALACVGTGVQHFKSGRHVEAMQCLEKALTFDPANVEALVVRGALYANKNSLLRAMEDFAQALKLNPGHNNARKYMCETLLARGKQLQEEGEDEDAMMSYQRALVINPDLQEAKDALEKVRTKLENMKTASQVDMTSGGEELPAELSFAQRSKEKLQKLLDVEGSSKDKSGKKRKERENGPAPVQMKTKGTEANRRKGNNPHQEGSQTPVQTQMAAEGIVLVAHTGMAGQGQDMDVVLREGQDMDVVLREGQDMDVVLREGQQDMDVVLREGQGQDMDVVLREGQGQDMDVVLREGQDMDVVLREGQDMDIVLREGQGQDMDEVLREGQDMDVVLREGQGQDMDVVLRTGTGHGHSAEGGTGHGRSAEGGTGTGHGHSAEGGTGHGCSAEGGTGHGRSAEGGTGTGLRHSTWEGQRRHSAEDMYHRYVGELKTGQERQGMSVGVSDMGGQSGSDQQDRYTGQNRRVHVEELTRQSARDSDNLTELRKKTTRNLGPESGSSRHQGYVEVHSRHTDRHTEIQIRQKEKQSRQTSYDVESQNRHTEGHYKPVEGKERHAKAHNTYFEGQHRHTEGQSSHTEGERSYSEAQSAHVERQDRYYMDRSERSRDRHTEVQGRDVQGRDVQGRDVHVKGQSEHAGHSQHVSRQDRHRTEHYRYKEGDRPGDYQQQTADSKTARNRDRRVSEHGGHRSASPVTHKHRAGKHHNNR</sequence>
<dbReference type="GeneID" id="109466534"/>
<dbReference type="PANTHER" id="PTHR23184">
    <property type="entry name" value="TETRATRICOPEPTIDE REPEAT PROTEIN 14"/>
    <property type="match status" value="1"/>
</dbReference>
<dbReference type="PROSITE" id="PS50126">
    <property type="entry name" value="S1"/>
    <property type="match status" value="1"/>
</dbReference>
<dbReference type="SUPFAM" id="SSF50249">
    <property type="entry name" value="Nucleic acid-binding proteins"/>
    <property type="match status" value="1"/>
</dbReference>
<evidence type="ECO:0000256" key="1">
    <source>
        <dbReference type="PROSITE-ProRule" id="PRU00339"/>
    </source>
</evidence>
<protein>
    <submittedName>
        <fullName evidence="5">Uncharacterized protein LOC109466534 isoform X1</fullName>
    </submittedName>
</protein>
<dbReference type="InterPro" id="IPR012340">
    <property type="entry name" value="NA-bd_OB-fold"/>
</dbReference>
<dbReference type="GO" id="GO:0003676">
    <property type="term" value="F:nucleic acid binding"/>
    <property type="evidence" value="ECO:0007669"/>
    <property type="project" value="InterPro"/>
</dbReference>
<dbReference type="Gene3D" id="1.25.40.10">
    <property type="entry name" value="Tetratricopeptide repeat domain"/>
    <property type="match status" value="1"/>
</dbReference>
<dbReference type="PROSITE" id="PS50005">
    <property type="entry name" value="TPR"/>
    <property type="match status" value="3"/>
</dbReference>
<feature type="compositionally biased region" description="Polar residues" evidence="2">
    <location>
        <begin position="510"/>
        <end position="521"/>
    </location>
</feature>
<feature type="compositionally biased region" description="Gly residues" evidence="2">
    <location>
        <begin position="661"/>
        <end position="715"/>
    </location>
</feature>
<dbReference type="Gene3D" id="2.40.50.140">
    <property type="entry name" value="Nucleic acid-binding proteins"/>
    <property type="match status" value="1"/>
</dbReference>
<feature type="compositionally biased region" description="Basic and acidic residues" evidence="2">
    <location>
        <begin position="467"/>
        <end position="479"/>
    </location>
</feature>
<dbReference type="Pfam" id="PF13181">
    <property type="entry name" value="TPR_8"/>
    <property type="match status" value="1"/>
</dbReference>
<evidence type="ECO:0000256" key="2">
    <source>
        <dbReference type="SAM" id="MobiDB-lite"/>
    </source>
</evidence>
<evidence type="ECO:0000313" key="4">
    <source>
        <dbReference type="Proteomes" id="UP000515135"/>
    </source>
</evidence>
<feature type="repeat" description="TPR" evidence="1">
    <location>
        <begin position="387"/>
        <end position="420"/>
    </location>
</feature>
<dbReference type="AlphaFoldDB" id="A0A6P4Y5U2"/>
<evidence type="ECO:0000259" key="3">
    <source>
        <dbReference type="PROSITE" id="PS50126"/>
    </source>
</evidence>
<feature type="repeat" description="TPR" evidence="1">
    <location>
        <begin position="312"/>
        <end position="345"/>
    </location>
</feature>